<keyword evidence="4" id="KW-0540">Nuclease</keyword>
<dbReference type="Pfam" id="PF07510">
    <property type="entry name" value="GmrSD_C"/>
    <property type="match status" value="1"/>
</dbReference>
<gene>
    <name evidence="4" type="ORF">DF223_05790</name>
</gene>
<protein>
    <submittedName>
        <fullName evidence="4">HNH endonuclease</fullName>
    </submittedName>
</protein>
<sequence>MGQRSTPRASTLVGALVALTAAIALAVSILNPQGVAQPPATLPSTSQTALPGEPTDEGTASGTGGTGPMASVPIVGTASETLAALPTKGRAPKTGYDRTDSFGRAWIDVDGNGCDTRNDILARDLTDILLEGDCRVMAGSLDNIYGGIDVEFTRGQDTSTAVQVDHVVALMNAWETGAQQLSQAQREALANDPLNLQATDASSNGQKQAGDAATWLPPAHSYRCEYVARQVSVKAVYKLWVTAAERVAIEGVLATCPGQPAYGSTLVPVAR</sequence>
<evidence type="ECO:0000256" key="2">
    <source>
        <dbReference type="SAM" id="SignalP"/>
    </source>
</evidence>
<dbReference type="Proteomes" id="UP000244962">
    <property type="component" value="Unassembled WGS sequence"/>
</dbReference>
<dbReference type="EMBL" id="QEFB01000004">
    <property type="protein sequence ID" value="PWC07551.1"/>
    <property type="molecule type" value="Genomic_DNA"/>
</dbReference>
<keyword evidence="4" id="KW-0255">Endonuclease</keyword>
<dbReference type="RefSeq" id="WP_108962508.1">
    <property type="nucleotide sequence ID" value="NZ_QEFB01000004.1"/>
</dbReference>
<accession>A0A2U1TF91</accession>
<dbReference type="AlphaFoldDB" id="A0A2U1TF91"/>
<dbReference type="InterPro" id="IPR011089">
    <property type="entry name" value="GmrSD_C"/>
</dbReference>
<feature type="domain" description="GmrSD restriction endonucleases C-terminal" evidence="3">
    <location>
        <begin position="154"/>
        <end position="248"/>
    </location>
</feature>
<keyword evidence="2" id="KW-0732">Signal</keyword>
<keyword evidence="4" id="KW-0378">Hydrolase</keyword>
<organism evidence="4 5">
    <name type="scientific">Mycetocola zhujimingii</name>
    <dbReference type="NCBI Taxonomy" id="2079792"/>
    <lineage>
        <taxon>Bacteria</taxon>
        <taxon>Bacillati</taxon>
        <taxon>Actinomycetota</taxon>
        <taxon>Actinomycetes</taxon>
        <taxon>Micrococcales</taxon>
        <taxon>Microbacteriaceae</taxon>
        <taxon>Mycetocola</taxon>
    </lineage>
</organism>
<evidence type="ECO:0000313" key="4">
    <source>
        <dbReference type="EMBL" id="PWC07551.1"/>
    </source>
</evidence>
<evidence type="ECO:0000256" key="1">
    <source>
        <dbReference type="SAM" id="MobiDB-lite"/>
    </source>
</evidence>
<dbReference type="PANTHER" id="PTHR24094">
    <property type="entry name" value="SECRETED PROTEIN"/>
    <property type="match status" value="1"/>
</dbReference>
<feature type="region of interest" description="Disordered" evidence="1">
    <location>
        <begin position="38"/>
        <end position="71"/>
    </location>
</feature>
<evidence type="ECO:0000313" key="5">
    <source>
        <dbReference type="Proteomes" id="UP000244962"/>
    </source>
</evidence>
<evidence type="ECO:0000259" key="3">
    <source>
        <dbReference type="Pfam" id="PF07510"/>
    </source>
</evidence>
<feature type="signal peptide" evidence="2">
    <location>
        <begin position="1"/>
        <end position="26"/>
    </location>
</feature>
<reference evidence="5" key="1">
    <citation type="submission" date="2018-04" db="EMBL/GenBank/DDBJ databases">
        <authorList>
            <person name="Liu S."/>
            <person name="Wang Z."/>
            <person name="Li J."/>
        </authorList>
    </citation>
    <scope>NUCLEOTIDE SEQUENCE [LARGE SCALE GENOMIC DNA]</scope>
    <source>
        <strain evidence="5">622</strain>
    </source>
</reference>
<proteinExistence type="predicted"/>
<feature type="chain" id="PRO_5039268374" evidence="2">
    <location>
        <begin position="27"/>
        <end position="271"/>
    </location>
</feature>
<dbReference type="PANTHER" id="PTHR24094:SF15">
    <property type="entry name" value="AMP-DEPENDENT SYNTHETASE_LIGASE DOMAIN-CONTAINING PROTEIN-RELATED"/>
    <property type="match status" value="1"/>
</dbReference>
<comment type="caution">
    <text evidence="4">The sequence shown here is derived from an EMBL/GenBank/DDBJ whole genome shotgun (WGS) entry which is preliminary data.</text>
</comment>
<dbReference type="GO" id="GO:0004519">
    <property type="term" value="F:endonuclease activity"/>
    <property type="evidence" value="ECO:0007669"/>
    <property type="project" value="UniProtKB-KW"/>
</dbReference>
<name>A0A2U1TF91_9MICO</name>
<keyword evidence="5" id="KW-1185">Reference proteome</keyword>